<sequence length="198" mass="21613">MDKKNQKQSQRDALNMLLGLIDFKKKFPENVFRGKWGGVLFFESDAMFSTEFAEVVSGLLRYEGANAASLVNIDEAKSLGFENVSALFLDGEVTGDLYQSFLIGAGPAKGWLYNVDSYACASDVGGWCIYCEKSNDIGVIASREPITSLAGQQALRLLGARPIETLIAGGGSALFPFNRLVDSWREGLMQNYAVTRAD</sequence>
<evidence type="ECO:0000313" key="1">
    <source>
        <dbReference type="EMBL" id="VVE56308.1"/>
    </source>
</evidence>
<dbReference type="EMBL" id="CABPSN010000011">
    <property type="protein sequence ID" value="VVE56308.1"/>
    <property type="molecule type" value="Genomic_DNA"/>
</dbReference>
<name>A0A5E4Z6D2_9BURK</name>
<proteinExistence type="predicted"/>
<protein>
    <submittedName>
        <fullName evidence="1">Uncharacterized protein</fullName>
    </submittedName>
</protein>
<evidence type="ECO:0000313" key="2">
    <source>
        <dbReference type="Proteomes" id="UP000366819"/>
    </source>
</evidence>
<reference evidence="1 2" key="1">
    <citation type="submission" date="2019-08" db="EMBL/GenBank/DDBJ databases">
        <authorList>
            <person name="Peeters C."/>
        </authorList>
    </citation>
    <scope>NUCLEOTIDE SEQUENCE [LARGE SCALE GENOMIC DNA]</scope>
    <source>
        <strain evidence="1 2">LMG 31011</strain>
    </source>
</reference>
<organism evidence="1 2">
    <name type="scientific">Pandoraea aquatica</name>
    <dbReference type="NCBI Taxonomy" id="2508290"/>
    <lineage>
        <taxon>Bacteria</taxon>
        <taxon>Pseudomonadati</taxon>
        <taxon>Pseudomonadota</taxon>
        <taxon>Betaproteobacteria</taxon>
        <taxon>Burkholderiales</taxon>
        <taxon>Burkholderiaceae</taxon>
        <taxon>Pandoraea</taxon>
    </lineage>
</organism>
<dbReference type="AlphaFoldDB" id="A0A5E4Z6D2"/>
<accession>A0A5E4Z6D2</accession>
<dbReference type="Proteomes" id="UP000366819">
    <property type="component" value="Unassembled WGS sequence"/>
</dbReference>
<dbReference type="RefSeq" id="WP_150578362.1">
    <property type="nucleotide sequence ID" value="NZ_CABPSN010000011.1"/>
</dbReference>
<dbReference type="OrthoDB" id="9129351at2"/>
<gene>
    <name evidence="1" type="ORF">PAQ31011_05097</name>
</gene>
<keyword evidence="2" id="KW-1185">Reference proteome</keyword>